<reference evidence="2 3" key="1">
    <citation type="submission" date="2016-06" db="EMBL/GenBank/DDBJ databases">
        <title>Complete genome sequences of Bordetella bronchialis and Bordetella flabilis.</title>
        <authorList>
            <person name="LiPuma J.J."/>
            <person name="Spilker T."/>
        </authorList>
    </citation>
    <scope>NUCLEOTIDE SEQUENCE [LARGE SCALE GENOMIC DNA]</scope>
    <source>
        <strain evidence="2 3">AU17976</strain>
    </source>
</reference>
<organism evidence="2 3">
    <name type="scientific">Bordetella bronchialis</name>
    <dbReference type="NCBI Taxonomy" id="463025"/>
    <lineage>
        <taxon>Bacteria</taxon>
        <taxon>Pseudomonadati</taxon>
        <taxon>Pseudomonadota</taxon>
        <taxon>Betaproteobacteria</taxon>
        <taxon>Burkholderiales</taxon>
        <taxon>Alcaligenaceae</taxon>
        <taxon>Bordetella</taxon>
    </lineage>
</organism>
<name>A0A193G3X0_9BORD</name>
<sequence>MRVVKPSRLSVLTRPYRWQGVDLLGTAVMAMATLDDRCALLSEQELWRVGSEEAGGLLDLGVPKADAEFLVSGMAYTAHQVDKTACAVQVRVGGLEKSLMVFGDRYWVDGRATAPAPFDAMRVAWDRAYGGPGHPANPLGRGMQPGRIQGVDALPLPNVEDPRVRVSRPGQDVPPAGFDAIAPDNPARFARMGTQYGQQWLQQDFPGFAADMDSHYFNAAPPDQWWRGRAAVPAEADYEIRNMHPDRPVQRGRLPAWRVRCFARLADGGGALREIPMRLTTAWFFPHRERLLLIWHGALEIAESDAADVLQVMPAIEGAGMARAMAHYRDVLARRTDPRDGALHALRDADLADPALYDGAPDTPLPDIAARPLARNMYAGAERRRTAYRQTLAAEGLDPDAFLPPPIAPQARVKIDDLPALLQQAEQARKKGEDLLARARDAMLRDPDLRRFGESAGVDVDAIARADAGGTAAARFDPTSLKRQLRQLDTSLSAPAWASATGPRRDAQVDSLYRHTAHFGAAPDAMPPHRARRTRQRVAAIHRRGGDFTGIHLAGADLSGMDLRGSCFRGASLEGAKLDGSCLDDCDFTEAVLARATMSRGSLARARLGQANIAAARFEGVSLAAAEVDEAMLDGARFASCSFAAARLARTRLGESRFVDCDFGGALLEEAVPLKASFESCRFGQAVLRRCAFMECTLSGSAFTGASLTRCAFVHTAFGQGIDFTGARLEMCSVSTGTALCGARLDGAELRQCGLRGVRLEDASLARARLFASDLSECQFTRARMDGMDAGESLFVRADFTGASLRGANLMQALLGRADFTHADLREANLFRADLGEAILDGTASLRGAYTQGAKLWPRRRAGAAGPAA</sequence>
<evidence type="ECO:0000313" key="2">
    <source>
        <dbReference type="EMBL" id="ANN74388.1"/>
    </source>
</evidence>
<dbReference type="Pfam" id="PF09937">
    <property type="entry name" value="DUF2169"/>
    <property type="match status" value="1"/>
</dbReference>
<gene>
    <name evidence="2" type="ORF">BAU08_26195</name>
</gene>
<dbReference type="EMBL" id="CP016171">
    <property type="protein sequence ID" value="ANN74388.1"/>
    <property type="molecule type" value="Genomic_DNA"/>
</dbReference>
<proteinExistence type="predicted"/>
<dbReference type="SUPFAM" id="SSF141571">
    <property type="entry name" value="Pentapeptide repeat-like"/>
    <property type="match status" value="2"/>
</dbReference>
<dbReference type="PANTHER" id="PTHR14136">
    <property type="entry name" value="BTB_POZ DOMAIN-CONTAINING PROTEIN KCTD9"/>
    <property type="match status" value="1"/>
</dbReference>
<dbReference type="PANTHER" id="PTHR14136:SF17">
    <property type="entry name" value="BTB_POZ DOMAIN-CONTAINING PROTEIN KCTD9"/>
    <property type="match status" value="1"/>
</dbReference>
<protein>
    <recommendedName>
        <fullName evidence="1">DUF2169 domain-containing protein</fullName>
    </recommendedName>
</protein>
<dbReference type="RefSeq" id="WP_066672390.1">
    <property type="nucleotide sequence ID" value="NZ_CP016171.1"/>
</dbReference>
<dbReference type="STRING" id="463025.BAU08_26195"/>
<evidence type="ECO:0000313" key="3">
    <source>
        <dbReference type="Proteomes" id="UP000092213"/>
    </source>
</evidence>
<dbReference type="InterPro" id="IPR018683">
    <property type="entry name" value="DUF2169"/>
</dbReference>
<dbReference type="AlphaFoldDB" id="A0A193G3X0"/>
<dbReference type="InterPro" id="IPR051082">
    <property type="entry name" value="Pentapeptide-BTB/POZ_domain"/>
</dbReference>
<dbReference type="Pfam" id="PF00805">
    <property type="entry name" value="Pentapeptide"/>
    <property type="match status" value="4"/>
</dbReference>
<dbReference type="Gene3D" id="2.160.20.80">
    <property type="entry name" value="E3 ubiquitin-protein ligase SopA"/>
    <property type="match status" value="2"/>
</dbReference>
<accession>A0A193G3X0</accession>
<feature type="domain" description="DUF2169" evidence="1">
    <location>
        <begin position="20"/>
        <end position="296"/>
    </location>
</feature>
<evidence type="ECO:0000259" key="1">
    <source>
        <dbReference type="Pfam" id="PF09937"/>
    </source>
</evidence>
<dbReference type="InterPro" id="IPR001646">
    <property type="entry name" value="5peptide_repeat"/>
</dbReference>
<dbReference type="Proteomes" id="UP000092213">
    <property type="component" value="Chromosome"/>
</dbReference>